<dbReference type="PANTHER" id="PTHR33223:SF11">
    <property type="entry name" value="ELEMENT PROTEIN, PUTATIVE-RELATED"/>
    <property type="match status" value="1"/>
</dbReference>
<evidence type="ECO:0000256" key="1">
    <source>
        <dbReference type="SAM" id="MobiDB-lite"/>
    </source>
</evidence>
<gene>
    <name evidence="3" type="ORF">Tco_1045508</name>
</gene>
<feature type="compositionally biased region" description="Polar residues" evidence="1">
    <location>
        <begin position="215"/>
        <end position="224"/>
    </location>
</feature>
<evidence type="ECO:0000313" key="3">
    <source>
        <dbReference type="EMBL" id="GJT78783.1"/>
    </source>
</evidence>
<proteinExistence type="predicted"/>
<dbReference type="Proteomes" id="UP001151760">
    <property type="component" value="Unassembled WGS sequence"/>
</dbReference>
<reference evidence="3" key="1">
    <citation type="journal article" date="2022" name="Int. J. Mol. Sci.">
        <title>Draft Genome of Tanacetum Coccineum: Genomic Comparison of Closely Related Tanacetum-Family Plants.</title>
        <authorList>
            <person name="Yamashiro T."/>
            <person name="Shiraishi A."/>
            <person name="Nakayama K."/>
            <person name="Satake H."/>
        </authorList>
    </citation>
    <scope>NUCLEOTIDE SEQUENCE</scope>
</reference>
<dbReference type="PANTHER" id="PTHR33223">
    <property type="entry name" value="CCHC-TYPE DOMAIN-CONTAINING PROTEIN"/>
    <property type="match status" value="1"/>
</dbReference>
<reference evidence="3" key="2">
    <citation type="submission" date="2022-01" db="EMBL/GenBank/DDBJ databases">
        <authorList>
            <person name="Yamashiro T."/>
            <person name="Shiraishi A."/>
            <person name="Satake H."/>
            <person name="Nakayama K."/>
        </authorList>
    </citation>
    <scope>NUCLEOTIDE SEQUENCE</scope>
</reference>
<keyword evidence="4" id="KW-1185">Reference proteome</keyword>
<feature type="domain" description="Retrotransposon gag" evidence="2">
    <location>
        <begin position="47"/>
        <end position="96"/>
    </location>
</feature>
<comment type="caution">
    <text evidence="3">The sequence shown here is derived from an EMBL/GenBank/DDBJ whole genome shotgun (WGS) entry which is preliminary data.</text>
</comment>
<protein>
    <recommendedName>
        <fullName evidence="2">Retrotransposon gag domain-containing protein</fullName>
    </recommendedName>
</protein>
<dbReference type="EMBL" id="BQNB010018834">
    <property type="protein sequence ID" value="GJT78783.1"/>
    <property type="molecule type" value="Genomic_DNA"/>
</dbReference>
<dbReference type="Pfam" id="PF03732">
    <property type="entry name" value="Retrotrans_gag"/>
    <property type="match status" value="1"/>
</dbReference>
<feature type="compositionally biased region" description="Acidic residues" evidence="1">
    <location>
        <begin position="191"/>
        <end position="203"/>
    </location>
</feature>
<evidence type="ECO:0000313" key="4">
    <source>
        <dbReference type="Proteomes" id="UP001151760"/>
    </source>
</evidence>
<organism evidence="3 4">
    <name type="scientific">Tanacetum coccineum</name>
    <dbReference type="NCBI Taxonomy" id="301880"/>
    <lineage>
        <taxon>Eukaryota</taxon>
        <taxon>Viridiplantae</taxon>
        <taxon>Streptophyta</taxon>
        <taxon>Embryophyta</taxon>
        <taxon>Tracheophyta</taxon>
        <taxon>Spermatophyta</taxon>
        <taxon>Magnoliopsida</taxon>
        <taxon>eudicotyledons</taxon>
        <taxon>Gunneridae</taxon>
        <taxon>Pentapetalae</taxon>
        <taxon>asterids</taxon>
        <taxon>campanulids</taxon>
        <taxon>Asterales</taxon>
        <taxon>Asteraceae</taxon>
        <taxon>Asteroideae</taxon>
        <taxon>Anthemideae</taxon>
        <taxon>Anthemidinae</taxon>
        <taxon>Tanacetum</taxon>
    </lineage>
</organism>
<sequence length="373" mass="42306">MFRIDIMRPLPRAVGLLGLLKACGTQSADVALPRGLTWDPHADVAVDVLRKEIFNFRQLPTESVFEAWERFKSCLRKCPDHKILLLNQILTFYYGITMIDQERLMVAAGGNFMRKTPQEAYDLIDNMTQHHFQWDAELYYNTTTDMSAHYSETTFASRERVEVLGKQTGYTIQSVQHNPGPGHPNTFYYSDSDESDDDEPAEMIEDHKSIHHLSGSPTPSSDPETGTLLPHHDSTSPKIDDDIFDAEGDILFLEGLLNDEISSDLPLLELNNDPEGDIIFLENLLKDELLEANKSEINPLIREPPNTFLMGDEEIKLNSHEDIDDLVSIPRVSEKPLDSLDCISKTFDMTITDPLFDFDSEFTLNSDNPILDI</sequence>
<accession>A0ABQ5GTD8</accession>
<name>A0ABQ5GTD8_9ASTR</name>
<dbReference type="InterPro" id="IPR005162">
    <property type="entry name" value="Retrotrans_gag_dom"/>
</dbReference>
<feature type="region of interest" description="Disordered" evidence="1">
    <location>
        <begin position="172"/>
        <end position="234"/>
    </location>
</feature>
<evidence type="ECO:0000259" key="2">
    <source>
        <dbReference type="Pfam" id="PF03732"/>
    </source>
</evidence>